<dbReference type="Gene3D" id="1.10.150.240">
    <property type="entry name" value="Putative phosphatase, domain 2"/>
    <property type="match status" value="1"/>
</dbReference>
<keyword evidence="5" id="KW-0378">Hydrolase</keyword>
<proteinExistence type="inferred from homology"/>
<dbReference type="InterPro" id="IPR051600">
    <property type="entry name" value="Beta-PGM-like"/>
</dbReference>
<sequence length="222" mass="24039">MPTVVIFDFDGVLVDSEVISLSTLRDSLQEFGVAMTEAQVRETFLGGSIRQINAFLQTVANPAYPPDHFEQRWYAHLFARFRAELRPMSGALALLDHLDTRGHGYCIASGGSMERLGVALAVTGLAPRFGDRVYSADMVARGKPAPDIFLHAAREMGIAPERCLVIEDSPAGASAAHAAGMRALGFVGGAHLRGRTDEHRDLLMSLHVETVIDDLGAVRDLL</sequence>
<accession>A0A316GGF5</accession>
<dbReference type="EMBL" id="QGGW01000006">
    <property type="protein sequence ID" value="PWK59964.1"/>
    <property type="molecule type" value="Genomic_DNA"/>
</dbReference>
<dbReference type="GO" id="GO:0016787">
    <property type="term" value="F:hydrolase activity"/>
    <property type="evidence" value="ECO:0007669"/>
    <property type="project" value="UniProtKB-KW"/>
</dbReference>
<evidence type="ECO:0000256" key="1">
    <source>
        <dbReference type="ARBA" id="ARBA00001946"/>
    </source>
</evidence>
<dbReference type="NCBIfam" id="TIGR01509">
    <property type="entry name" value="HAD-SF-IA-v3"/>
    <property type="match status" value="1"/>
</dbReference>
<comment type="similarity">
    <text evidence="2">Belongs to the HAD-like hydrolase superfamily. CbbY/CbbZ/Gph/YieH family.</text>
</comment>
<dbReference type="InterPro" id="IPR006439">
    <property type="entry name" value="HAD-SF_hydro_IA"/>
</dbReference>
<dbReference type="Proteomes" id="UP000245708">
    <property type="component" value="Unassembled WGS sequence"/>
</dbReference>
<dbReference type="InterPro" id="IPR036412">
    <property type="entry name" value="HAD-like_sf"/>
</dbReference>
<comment type="cofactor">
    <cofactor evidence="1">
        <name>Mg(2+)</name>
        <dbReference type="ChEBI" id="CHEBI:18420"/>
    </cofactor>
</comment>
<dbReference type="PANTHER" id="PTHR46193">
    <property type="entry name" value="6-PHOSPHOGLUCONATE PHOSPHATASE"/>
    <property type="match status" value="1"/>
</dbReference>
<keyword evidence="3" id="KW-0479">Metal-binding</keyword>
<evidence type="ECO:0000313" key="6">
    <source>
        <dbReference type="Proteomes" id="UP000245708"/>
    </source>
</evidence>
<dbReference type="Gene3D" id="3.40.50.1000">
    <property type="entry name" value="HAD superfamily/HAD-like"/>
    <property type="match status" value="1"/>
</dbReference>
<comment type="caution">
    <text evidence="5">The sequence shown here is derived from an EMBL/GenBank/DDBJ whole genome shotgun (WGS) entry which is preliminary data.</text>
</comment>
<dbReference type="InterPro" id="IPR023198">
    <property type="entry name" value="PGP-like_dom2"/>
</dbReference>
<dbReference type="Pfam" id="PF00702">
    <property type="entry name" value="Hydrolase"/>
    <property type="match status" value="1"/>
</dbReference>
<dbReference type="SFLD" id="SFLDG01135">
    <property type="entry name" value="C1.5.6:_HAD__Beta-PGM__Phospha"/>
    <property type="match status" value="1"/>
</dbReference>
<dbReference type="AlphaFoldDB" id="A0A316GGF5"/>
<dbReference type="PANTHER" id="PTHR46193:SF10">
    <property type="entry name" value="6-PHOSPHOGLUCONATE PHOSPHATASE"/>
    <property type="match status" value="1"/>
</dbReference>
<dbReference type="SFLD" id="SFLDG01129">
    <property type="entry name" value="C1.5:_HAD__Beta-PGM__Phosphata"/>
    <property type="match status" value="1"/>
</dbReference>
<reference evidence="5 6" key="1">
    <citation type="submission" date="2018-05" db="EMBL/GenBank/DDBJ databases">
        <title>Genomic Encyclopedia of Type Strains, Phase IV (KMG-IV): sequencing the most valuable type-strain genomes for metagenomic binning, comparative biology and taxonomic classification.</title>
        <authorList>
            <person name="Goeker M."/>
        </authorList>
    </citation>
    <scope>NUCLEOTIDE SEQUENCE [LARGE SCALE GENOMIC DNA]</scope>
    <source>
        <strain evidence="5 6">DSM 16097</strain>
    </source>
</reference>
<dbReference type="CDD" id="cd07526">
    <property type="entry name" value="HAD_BPGM_like"/>
    <property type="match status" value="1"/>
</dbReference>
<keyword evidence="6" id="KW-1185">Reference proteome</keyword>
<evidence type="ECO:0000256" key="4">
    <source>
        <dbReference type="ARBA" id="ARBA00022842"/>
    </source>
</evidence>
<dbReference type="InterPro" id="IPR023214">
    <property type="entry name" value="HAD_sf"/>
</dbReference>
<evidence type="ECO:0000313" key="5">
    <source>
        <dbReference type="EMBL" id="PWK59964.1"/>
    </source>
</evidence>
<evidence type="ECO:0000256" key="3">
    <source>
        <dbReference type="ARBA" id="ARBA00022723"/>
    </source>
</evidence>
<evidence type="ECO:0000256" key="2">
    <source>
        <dbReference type="ARBA" id="ARBA00006171"/>
    </source>
</evidence>
<dbReference type="SUPFAM" id="SSF56784">
    <property type="entry name" value="HAD-like"/>
    <property type="match status" value="1"/>
</dbReference>
<name>A0A316GGF5_9RHOB</name>
<dbReference type="SFLD" id="SFLDS00003">
    <property type="entry name" value="Haloacid_Dehalogenase"/>
    <property type="match status" value="1"/>
</dbReference>
<gene>
    <name evidence="5" type="ORF">C7455_106252</name>
</gene>
<dbReference type="GO" id="GO:0046872">
    <property type="term" value="F:metal ion binding"/>
    <property type="evidence" value="ECO:0007669"/>
    <property type="project" value="UniProtKB-KW"/>
</dbReference>
<organism evidence="5 6">
    <name type="scientific">Roseicyclus mahoneyensis</name>
    <dbReference type="NCBI Taxonomy" id="164332"/>
    <lineage>
        <taxon>Bacteria</taxon>
        <taxon>Pseudomonadati</taxon>
        <taxon>Pseudomonadota</taxon>
        <taxon>Alphaproteobacteria</taxon>
        <taxon>Rhodobacterales</taxon>
        <taxon>Roseobacteraceae</taxon>
        <taxon>Roseicyclus</taxon>
    </lineage>
</organism>
<protein>
    <submittedName>
        <fullName evidence="5">HAD superfamily hydrolase (TIGR01509 family)</fullName>
    </submittedName>
</protein>
<keyword evidence="4" id="KW-0460">Magnesium</keyword>